<evidence type="ECO:0000259" key="9">
    <source>
        <dbReference type="PROSITE" id="PS50850"/>
    </source>
</evidence>
<feature type="transmembrane region" description="Helical" evidence="8">
    <location>
        <begin position="84"/>
        <end position="104"/>
    </location>
</feature>
<evidence type="ECO:0000256" key="6">
    <source>
        <dbReference type="ARBA" id="ARBA00022989"/>
    </source>
</evidence>
<feature type="transmembrane region" description="Helical" evidence="8">
    <location>
        <begin position="12"/>
        <end position="36"/>
    </location>
</feature>
<accession>A0A3B0K2L5</accession>
<feature type="transmembrane region" description="Helical" evidence="8">
    <location>
        <begin position="268"/>
        <end position="290"/>
    </location>
</feature>
<organism evidence="10 11">
    <name type="scientific">Drosophila guanche</name>
    <name type="common">Fruit fly</name>
    <dbReference type="NCBI Taxonomy" id="7266"/>
    <lineage>
        <taxon>Eukaryota</taxon>
        <taxon>Metazoa</taxon>
        <taxon>Ecdysozoa</taxon>
        <taxon>Arthropoda</taxon>
        <taxon>Hexapoda</taxon>
        <taxon>Insecta</taxon>
        <taxon>Pterygota</taxon>
        <taxon>Neoptera</taxon>
        <taxon>Endopterygota</taxon>
        <taxon>Diptera</taxon>
        <taxon>Brachycera</taxon>
        <taxon>Muscomorpha</taxon>
        <taxon>Ephydroidea</taxon>
        <taxon>Drosophilidae</taxon>
        <taxon>Drosophila</taxon>
        <taxon>Sophophora</taxon>
    </lineage>
</organism>
<feature type="transmembrane region" description="Helical" evidence="8">
    <location>
        <begin position="367"/>
        <end position="391"/>
    </location>
</feature>
<dbReference type="InterPro" id="IPR050549">
    <property type="entry name" value="MFS_Trehalose_Transporter"/>
</dbReference>
<feature type="transmembrane region" description="Helical" evidence="8">
    <location>
        <begin position="333"/>
        <end position="355"/>
    </location>
</feature>
<dbReference type="PANTHER" id="PTHR48021:SF33">
    <property type="entry name" value="AT22075P-RELATED"/>
    <property type="match status" value="1"/>
</dbReference>
<feature type="transmembrane region" description="Helical" evidence="8">
    <location>
        <begin position="56"/>
        <end position="77"/>
    </location>
</feature>
<dbReference type="Gene3D" id="1.20.1250.20">
    <property type="entry name" value="MFS general substrate transporter like domains"/>
    <property type="match status" value="1"/>
</dbReference>
<dbReference type="STRING" id="7266.A0A3B0K2L5"/>
<keyword evidence="3" id="KW-1003">Cell membrane</keyword>
<dbReference type="FunFam" id="1.20.1250.20:FF:000218">
    <property type="entry name" value="facilitated trehalose transporter Tret1"/>
    <property type="match status" value="1"/>
</dbReference>
<dbReference type="PROSITE" id="PS50850">
    <property type="entry name" value="MFS"/>
    <property type="match status" value="1"/>
</dbReference>
<dbReference type="InterPro" id="IPR044775">
    <property type="entry name" value="MFS_ERD6/Tret1-like"/>
</dbReference>
<reference evidence="11" key="1">
    <citation type="submission" date="2018-01" db="EMBL/GenBank/DDBJ databases">
        <authorList>
            <person name="Alioto T."/>
            <person name="Alioto T."/>
        </authorList>
    </citation>
    <scope>NUCLEOTIDE SEQUENCE [LARGE SCALE GENOMIC DNA]</scope>
</reference>
<dbReference type="Proteomes" id="UP000268350">
    <property type="component" value="Unassembled WGS sequence"/>
</dbReference>
<dbReference type="OrthoDB" id="8120565at2759"/>
<proteinExistence type="predicted"/>
<gene>
    <name evidence="10" type="ORF">DGUA_6G012069</name>
</gene>
<keyword evidence="11" id="KW-1185">Reference proteome</keyword>
<comment type="subcellular location">
    <subcellularLocation>
        <location evidence="1">Cell membrane</location>
        <topology evidence="1">Multi-pass membrane protein</topology>
    </subcellularLocation>
</comment>
<protein>
    <submittedName>
        <fullName evidence="10">Blast:Facilitated trehalose transporter Tret1</fullName>
    </submittedName>
</protein>
<dbReference type="CDD" id="cd17358">
    <property type="entry name" value="MFS_GLUT6_8_Class3_like"/>
    <property type="match status" value="1"/>
</dbReference>
<feature type="transmembrane region" description="Helical" evidence="8">
    <location>
        <begin position="302"/>
        <end position="326"/>
    </location>
</feature>
<feature type="domain" description="Major facilitator superfamily (MFS) profile" evidence="9">
    <location>
        <begin position="9"/>
        <end position="458"/>
    </location>
</feature>
<feature type="transmembrane region" description="Helical" evidence="8">
    <location>
        <begin position="170"/>
        <end position="188"/>
    </location>
</feature>
<dbReference type="InterPro" id="IPR036259">
    <property type="entry name" value="MFS_trans_sf"/>
</dbReference>
<feature type="transmembrane region" description="Helical" evidence="8">
    <location>
        <begin position="403"/>
        <end position="423"/>
    </location>
</feature>
<feature type="transmembrane region" description="Helical" evidence="8">
    <location>
        <begin position="143"/>
        <end position="164"/>
    </location>
</feature>
<evidence type="ECO:0000256" key="5">
    <source>
        <dbReference type="ARBA" id="ARBA00022692"/>
    </source>
</evidence>
<dbReference type="GO" id="GO:0005886">
    <property type="term" value="C:plasma membrane"/>
    <property type="evidence" value="ECO:0007669"/>
    <property type="project" value="UniProtKB-SubCell"/>
</dbReference>
<evidence type="ECO:0000256" key="2">
    <source>
        <dbReference type="ARBA" id="ARBA00022448"/>
    </source>
</evidence>
<dbReference type="PROSITE" id="PS00217">
    <property type="entry name" value="SUGAR_TRANSPORT_2"/>
    <property type="match status" value="1"/>
</dbReference>
<evidence type="ECO:0000313" key="10">
    <source>
        <dbReference type="EMBL" id="SPP79251.1"/>
    </source>
</evidence>
<evidence type="ECO:0000256" key="1">
    <source>
        <dbReference type="ARBA" id="ARBA00004651"/>
    </source>
</evidence>
<dbReference type="EMBL" id="OUUW01000004">
    <property type="protein sequence ID" value="SPP79251.1"/>
    <property type="molecule type" value="Genomic_DNA"/>
</dbReference>
<name>A0A3B0K2L5_DROGU</name>
<feature type="transmembrane region" description="Helical" evidence="8">
    <location>
        <begin position="110"/>
        <end position="131"/>
    </location>
</feature>
<evidence type="ECO:0000256" key="3">
    <source>
        <dbReference type="ARBA" id="ARBA00022475"/>
    </source>
</evidence>
<dbReference type="InterPro" id="IPR005828">
    <property type="entry name" value="MFS_sugar_transport-like"/>
</dbReference>
<sequence length="469" mass="50747">MSSSGSTKNQYLAAISVNIVTISYGAFCGWPSASFLELGSEDSPLETGPLSNQDQGWVASTICIGGLFGTILYAWLADKIGRRWSLLWTALPNLIGWIIIPYASTPTHLIIARFIGGVAGGGCFAVIPIYVAELASDSVRGILGTYLLVTCNGGVVLAFILGYFFDYITVSWIVSTLSFVFVGCFWFMPETPQYLAKQNRVEEAEQSLRYYRNIRLSPAKELSEDLKLELEKLKPSEKTDLDAKDADNAENENAVTWADFAEAKARKAFFIGLGLVTFNQLCGCFAMVNYTAVIFEQAGASLAPAVSAIIVGSIQLLGTYTSTLLVERLGRKILLLVSAVGIGLGQSAMGSYSYLKVLGYDVSSFGWVPIAGFSFMLLLAASGLLTLPFLVIAELLPPKIRNMANMILISVLYVISTATIKFMPLFTESLGMHGTVFMFASMSFSAALFIAIFVPETKGKTNEAILANL</sequence>
<evidence type="ECO:0000256" key="7">
    <source>
        <dbReference type="ARBA" id="ARBA00023136"/>
    </source>
</evidence>
<dbReference type="InterPro" id="IPR005829">
    <property type="entry name" value="Sugar_transporter_CS"/>
</dbReference>
<dbReference type="InterPro" id="IPR020846">
    <property type="entry name" value="MFS_dom"/>
</dbReference>
<dbReference type="SUPFAM" id="SSF103473">
    <property type="entry name" value="MFS general substrate transporter"/>
    <property type="match status" value="1"/>
</dbReference>
<keyword evidence="4" id="KW-0762">Sugar transport</keyword>
<dbReference type="OMA" id="EGTTIPW"/>
<keyword evidence="6 8" id="KW-1133">Transmembrane helix</keyword>
<keyword evidence="2" id="KW-0813">Transport</keyword>
<keyword evidence="7 8" id="KW-0472">Membrane</keyword>
<dbReference type="GO" id="GO:0051119">
    <property type="term" value="F:sugar transmembrane transporter activity"/>
    <property type="evidence" value="ECO:0007669"/>
    <property type="project" value="InterPro"/>
</dbReference>
<keyword evidence="5 8" id="KW-0812">Transmembrane</keyword>
<dbReference type="PANTHER" id="PTHR48021">
    <property type="match status" value="1"/>
</dbReference>
<evidence type="ECO:0000313" key="11">
    <source>
        <dbReference type="Proteomes" id="UP000268350"/>
    </source>
</evidence>
<dbReference type="AlphaFoldDB" id="A0A3B0K2L5"/>
<evidence type="ECO:0000256" key="8">
    <source>
        <dbReference type="SAM" id="Phobius"/>
    </source>
</evidence>
<evidence type="ECO:0000256" key="4">
    <source>
        <dbReference type="ARBA" id="ARBA00022597"/>
    </source>
</evidence>
<feature type="transmembrane region" description="Helical" evidence="8">
    <location>
        <begin position="435"/>
        <end position="454"/>
    </location>
</feature>
<dbReference type="Pfam" id="PF00083">
    <property type="entry name" value="Sugar_tr"/>
    <property type="match status" value="1"/>
</dbReference>